<dbReference type="EMBL" id="SPUM01000066">
    <property type="protein sequence ID" value="TFW32140.1"/>
    <property type="molecule type" value="Genomic_DNA"/>
</dbReference>
<sequence length="395" mass="41931">MTDLNFPIYLLAWPFALTLAWMAGELIYRWIALPRIAVYALCGFVFGNLAAGDLPPSESDSFLLFANLAFGLMLFELGYRINLRWLRANPWIVVTSVVESVVTFVAVDTVATAFGTEPLSAALIAALAMATSPAGLLRVLNEQRSAGQVTERALHLSALNCAFGVFAFKVIVGIGVFQTSGDLAHAAASSLLVLVASSLLGALFGVAVPLWLRHVDNAGRDATLAFAIAVFLLVVVSHVFKLSPVLCALAFGIVARHRRIVLPPAQRNFGALGDLLSVLLFFVVASKLDWDHVTSGLLLGLLLVLVRALAKVLVCTVFARVSGISARKGALTGLALTPVAVFAVLLLEQAPRLGPDVFQSLAPLAAIALLLEVIGPLVTLCAVVFANETRTAREP</sequence>
<evidence type="ECO:0000256" key="5">
    <source>
        <dbReference type="SAM" id="Phobius"/>
    </source>
</evidence>
<dbReference type="GO" id="GO:0016020">
    <property type="term" value="C:membrane"/>
    <property type="evidence" value="ECO:0007669"/>
    <property type="project" value="UniProtKB-SubCell"/>
</dbReference>
<comment type="caution">
    <text evidence="7">The sequence shown here is derived from an EMBL/GenBank/DDBJ whole genome shotgun (WGS) entry which is preliminary data.</text>
</comment>
<reference evidence="7 8" key="1">
    <citation type="submission" date="2019-03" db="EMBL/GenBank/DDBJ databases">
        <title>Draft genome of Massilia hortus sp. nov., a novel bacterial species of the Oxalobacteraceae family.</title>
        <authorList>
            <person name="Peta V."/>
            <person name="Raths R."/>
            <person name="Bucking H."/>
        </authorList>
    </citation>
    <scope>NUCLEOTIDE SEQUENCE [LARGE SCALE GENOMIC DNA]</scope>
    <source>
        <strain evidence="7 8">ONC3</strain>
    </source>
</reference>
<evidence type="ECO:0000256" key="1">
    <source>
        <dbReference type="ARBA" id="ARBA00004141"/>
    </source>
</evidence>
<gene>
    <name evidence="7" type="ORF">E4O92_10865</name>
</gene>
<feature type="transmembrane region" description="Helical" evidence="5">
    <location>
        <begin position="183"/>
        <end position="212"/>
    </location>
</feature>
<dbReference type="Gene3D" id="1.20.1530.20">
    <property type="match status" value="1"/>
</dbReference>
<feature type="transmembrane region" description="Helical" evidence="5">
    <location>
        <begin position="153"/>
        <end position="177"/>
    </location>
</feature>
<evidence type="ECO:0000259" key="6">
    <source>
        <dbReference type="Pfam" id="PF00999"/>
    </source>
</evidence>
<keyword evidence="4 5" id="KW-0472">Membrane</keyword>
<keyword evidence="2 5" id="KW-0812">Transmembrane</keyword>
<dbReference type="GO" id="GO:1902600">
    <property type="term" value="P:proton transmembrane transport"/>
    <property type="evidence" value="ECO:0007669"/>
    <property type="project" value="InterPro"/>
</dbReference>
<dbReference type="Proteomes" id="UP000297258">
    <property type="component" value="Unassembled WGS sequence"/>
</dbReference>
<dbReference type="PANTHER" id="PTHR43021">
    <property type="entry name" value="NA(+)/H(+) ANTIPORTER-RELATED"/>
    <property type="match status" value="1"/>
</dbReference>
<accession>A0A4Y9T3C9</accession>
<proteinExistence type="predicted"/>
<keyword evidence="8" id="KW-1185">Reference proteome</keyword>
<comment type="subcellular location">
    <subcellularLocation>
        <location evidence="1">Membrane</location>
        <topology evidence="1">Multi-pass membrane protein</topology>
    </subcellularLocation>
</comment>
<evidence type="ECO:0000256" key="3">
    <source>
        <dbReference type="ARBA" id="ARBA00022989"/>
    </source>
</evidence>
<protein>
    <submittedName>
        <fullName evidence="7">Sodium:proton antiporter</fullName>
    </submittedName>
</protein>
<dbReference type="AlphaFoldDB" id="A0A4Y9T3C9"/>
<dbReference type="Pfam" id="PF00999">
    <property type="entry name" value="Na_H_Exchanger"/>
    <property type="match status" value="1"/>
</dbReference>
<feature type="transmembrane region" description="Helical" evidence="5">
    <location>
        <begin position="331"/>
        <end position="348"/>
    </location>
</feature>
<feature type="transmembrane region" description="Helical" evidence="5">
    <location>
        <begin position="224"/>
        <end position="255"/>
    </location>
</feature>
<feature type="transmembrane region" description="Helical" evidence="5">
    <location>
        <begin position="61"/>
        <end position="79"/>
    </location>
</feature>
<feature type="transmembrane region" description="Helical" evidence="5">
    <location>
        <begin position="36"/>
        <end position="55"/>
    </location>
</feature>
<dbReference type="PANTHER" id="PTHR43021:SF2">
    <property type="entry name" value="CATION_H+ EXCHANGER DOMAIN-CONTAINING PROTEIN"/>
    <property type="match status" value="1"/>
</dbReference>
<feature type="transmembrane region" description="Helical" evidence="5">
    <location>
        <begin position="91"/>
        <end position="114"/>
    </location>
</feature>
<evidence type="ECO:0000256" key="4">
    <source>
        <dbReference type="ARBA" id="ARBA00023136"/>
    </source>
</evidence>
<feature type="transmembrane region" description="Helical" evidence="5">
    <location>
        <begin position="360"/>
        <end position="386"/>
    </location>
</feature>
<dbReference type="InterPro" id="IPR006153">
    <property type="entry name" value="Cation/H_exchanger_TM"/>
</dbReference>
<feature type="transmembrane region" description="Helical" evidence="5">
    <location>
        <begin position="6"/>
        <end position="24"/>
    </location>
</feature>
<name>A0A4Y9T3C9_9BURK</name>
<evidence type="ECO:0000313" key="8">
    <source>
        <dbReference type="Proteomes" id="UP000297258"/>
    </source>
</evidence>
<keyword evidence="3 5" id="KW-1133">Transmembrane helix</keyword>
<dbReference type="InterPro" id="IPR038770">
    <property type="entry name" value="Na+/solute_symporter_sf"/>
</dbReference>
<dbReference type="OrthoDB" id="8617652at2"/>
<feature type="transmembrane region" description="Helical" evidence="5">
    <location>
        <begin position="120"/>
        <end position="141"/>
    </location>
</feature>
<evidence type="ECO:0000256" key="2">
    <source>
        <dbReference type="ARBA" id="ARBA00022692"/>
    </source>
</evidence>
<dbReference type="RefSeq" id="WP_135189793.1">
    <property type="nucleotide sequence ID" value="NZ_SPUM01000066.1"/>
</dbReference>
<organism evidence="7 8">
    <name type="scientific">Massilia horti</name>
    <dbReference type="NCBI Taxonomy" id="2562153"/>
    <lineage>
        <taxon>Bacteria</taxon>
        <taxon>Pseudomonadati</taxon>
        <taxon>Pseudomonadota</taxon>
        <taxon>Betaproteobacteria</taxon>
        <taxon>Burkholderiales</taxon>
        <taxon>Oxalobacteraceae</taxon>
        <taxon>Telluria group</taxon>
        <taxon>Massilia</taxon>
    </lineage>
</organism>
<evidence type="ECO:0000313" key="7">
    <source>
        <dbReference type="EMBL" id="TFW32140.1"/>
    </source>
</evidence>
<feature type="transmembrane region" description="Helical" evidence="5">
    <location>
        <begin position="297"/>
        <end position="319"/>
    </location>
</feature>
<feature type="domain" description="Cation/H+ exchanger transmembrane" evidence="6">
    <location>
        <begin position="22"/>
        <end position="374"/>
    </location>
</feature>
<dbReference type="GO" id="GO:0015297">
    <property type="term" value="F:antiporter activity"/>
    <property type="evidence" value="ECO:0007669"/>
    <property type="project" value="InterPro"/>
</dbReference>